<dbReference type="Pfam" id="PF07995">
    <property type="entry name" value="GSDH"/>
    <property type="match status" value="1"/>
</dbReference>
<dbReference type="PANTHER" id="PTHR19328">
    <property type="entry name" value="HEDGEHOG-INTERACTING PROTEIN"/>
    <property type="match status" value="1"/>
</dbReference>
<evidence type="ECO:0000313" key="3">
    <source>
        <dbReference type="EMBL" id="GGX69799.1"/>
    </source>
</evidence>
<sequence length="188" mass="19711">MMPRAGGGLMGVAVSPSFERDRNVYGFASADPASRPLRLRPAEDLRSFTVEDVALDGIQSAERHHGGRIGFGPHGNLWIGTGDAFEPENAADDDSLDGKVLRIRPDGSVPEDTPDPDTPLHSSGHRNVQGLALGPDGTVRASEPGHRMWDGVNVLKPGLTAGCARSASPTSTRRIWGASCATVASAPP</sequence>
<proteinExistence type="predicted"/>
<evidence type="ECO:0000256" key="1">
    <source>
        <dbReference type="SAM" id="MobiDB-lite"/>
    </source>
</evidence>
<accession>A0A918NIE9</accession>
<keyword evidence="4" id="KW-1185">Reference proteome</keyword>
<dbReference type="InterPro" id="IPR011041">
    <property type="entry name" value="Quinoprot_gluc/sorb_DH_b-prop"/>
</dbReference>
<dbReference type="Gene3D" id="2.120.10.30">
    <property type="entry name" value="TolB, C-terminal domain"/>
    <property type="match status" value="1"/>
</dbReference>
<dbReference type="SUPFAM" id="SSF50952">
    <property type="entry name" value="Soluble quinoprotein glucose dehydrogenase"/>
    <property type="match status" value="1"/>
</dbReference>
<comment type="caution">
    <text evidence="3">The sequence shown here is derived from an EMBL/GenBank/DDBJ whole genome shotgun (WGS) entry which is preliminary data.</text>
</comment>
<reference evidence="3" key="1">
    <citation type="journal article" date="2014" name="Int. J. Syst. Evol. Microbiol.">
        <title>Complete genome sequence of Corynebacterium casei LMG S-19264T (=DSM 44701T), isolated from a smear-ripened cheese.</title>
        <authorList>
            <consortium name="US DOE Joint Genome Institute (JGI-PGF)"/>
            <person name="Walter F."/>
            <person name="Albersmeier A."/>
            <person name="Kalinowski J."/>
            <person name="Ruckert C."/>
        </authorList>
    </citation>
    <scope>NUCLEOTIDE SEQUENCE</scope>
    <source>
        <strain evidence="3">JCM 4790</strain>
    </source>
</reference>
<reference evidence="3" key="2">
    <citation type="submission" date="2020-09" db="EMBL/GenBank/DDBJ databases">
        <authorList>
            <person name="Sun Q."/>
            <person name="Ohkuma M."/>
        </authorList>
    </citation>
    <scope>NUCLEOTIDE SEQUENCE</scope>
    <source>
        <strain evidence="3">JCM 4790</strain>
    </source>
</reference>
<dbReference type="Proteomes" id="UP000619244">
    <property type="component" value="Unassembled WGS sequence"/>
</dbReference>
<feature type="domain" description="Glucose/Sorbosone dehydrogenase" evidence="2">
    <location>
        <begin position="5"/>
        <end position="159"/>
    </location>
</feature>
<evidence type="ECO:0000313" key="4">
    <source>
        <dbReference type="Proteomes" id="UP000619244"/>
    </source>
</evidence>
<organism evidence="3 4">
    <name type="scientific">Streptomyces minutiscleroticus</name>
    <dbReference type="NCBI Taxonomy" id="68238"/>
    <lineage>
        <taxon>Bacteria</taxon>
        <taxon>Bacillati</taxon>
        <taxon>Actinomycetota</taxon>
        <taxon>Actinomycetes</taxon>
        <taxon>Kitasatosporales</taxon>
        <taxon>Streptomycetaceae</taxon>
        <taxon>Streptomyces</taxon>
    </lineage>
</organism>
<dbReference type="InterPro" id="IPR012938">
    <property type="entry name" value="Glc/Sorbosone_DH"/>
</dbReference>
<dbReference type="PANTHER" id="PTHR19328:SF13">
    <property type="entry name" value="HIPL1 PROTEIN"/>
    <property type="match status" value="1"/>
</dbReference>
<feature type="region of interest" description="Disordered" evidence="1">
    <location>
        <begin position="102"/>
        <end position="136"/>
    </location>
</feature>
<protein>
    <recommendedName>
        <fullName evidence="2">Glucose/Sorbosone dehydrogenase domain-containing protein</fullName>
    </recommendedName>
</protein>
<name>A0A918NIE9_9ACTN</name>
<dbReference type="AlphaFoldDB" id="A0A918NIE9"/>
<gene>
    <name evidence="3" type="ORF">GCM10010358_25380</name>
</gene>
<evidence type="ECO:0000259" key="2">
    <source>
        <dbReference type="Pfam" id="PF07995"/>
    </source>
</evidence>
<dbReference type="InterPro" id="IPR011042">
    <property type="entry name" value="6-blade_b-propeller_TolB-like"/>
</dbReference>
<dbReference type="RefSeq" id="WP_268256187.1">
    <property type="nucleotide sequence ID" value="NZ_BMVU01000008.1"/>
</dbReference>
<dbReference type="EMBL" id="BMVU01000008">
    <property type="protein sequence ID" value="GGX69799.1"/>
    <property type="molecule type" value="Genomic_DNA"/>
</dbReference>